<evidence type="ECO:0000313" key="3">
    <source>
        <dbReference type="EMBL" id="REH41833.1"/>
    </source>
</evidence>
<name>A0A3E0HBN1_9PSEU</name>
<dbReference type="InterPro" id="IPR043426">
    <property type="entry name" value="MltB-like"/>
</dbReference>
<proteinExistence type="predicted"/>
<organism evidence="3 4">
    <name type="scientific">Kutzneria buriramensis</name>
    <dbReference type="NCBI Taxonomy" id="1045776"/>
    <lineage>
        <taxon>Bacteria</taxon>
        <taxon>Bacillati</taxon>
        <taxon>Actinomycetota</taxon>
        <taxon>Actinomycetes</taxon>
        <taxon>Pseudonocardiales</taxon>
        <taxon>Pseudonocardiaceae</taxon>
        <taxon>Kutzneria</taxon>
    </lineage>
</organism>
<dbReference type="EMBL" id="QUNO01000011">
    <property type="protein sequence ID" value="REH41833.1"/>
    <property type="molecule type" value="Genomic_DNA"/>
</dbReference>
<evidence type="ECO:0000313" key="4">
    <source>
        <dbReference type="Proteomes" id="UP000256269"/>
    </source>
</evidence>
<evidence type="ECO:0000256" key="2">
    <source>
        <dbReference type="SAM" id="Phobius"/>
    </source>
</evidence>
<protein>
    <submittedName>
        <fullName evidence="3">Transglycosylase-like protein with SLT domain</fullName>
    </submittedName>
</protein>
<dbReference type="RefSeq" id="WP_116177869.1">
    <property type="nucleotide sequence ID" value="NZ_CP144375.1"/>
</dbReference>
<gene>
    <name evidence="3" type="ORF">BCF44_111136</name>
</gene>
<dbReference type="GO" id="GO:0009253">
    <property type="term" value="P:peptidoglycan catabolic process"/>
    <property type="evidence" value="ECO:0007669"/>
    <property type="project" value="TreeGrafter"/>
</dbReference>
<feature type="compositionally biased region" description="Polar residues" evidence="1">
    <location>
        <begin position="1"/>
        <end position="15"/>
    </location>
</feature>
<feature type="region of interest" description="Disordered" evidence="1">
    <location>
        <begin position="1"/>
        <end position="28"/>
    </location>
</feature>
<accession>A0A3E0HBN1</accession>
<reference evidence="3 4" key="1">
    <citation type="submission" date="2018-08" db="EMBL/GenBank/DDBJ databases">
        <title>Genomic Encyclopedia of Archaeal and Bacterial Type Strains, Phase II (KMG-II): from individual species to whole genera.</title>
        <authorList>
            <person name="Goeker M."/>
        </authorList>
    </citation>
    <scope>NUCLEOTIDE SEQUENCE [LARGE SCALE GENOMIC DNA]</scope>
    <source>
        <strain evidence="3 4">DSM 45791</strain>
    </source>
</reference>
<dbReference type="Gene3D" id="1.10.530.10">
    <property type="match status" value="1"/>
</dbReference>
<keyword evidence="4" id="KW-1185">Reference proteome</keyword>
<evidence type="ECO:0000256" key="1">
    <source>
        <dbReference type="SAM" id="MobiDB-lite"/>
    </source>
</evidence>
<dbReference type="OrthoDB" id="9796191at2"/>
<feature type="transmembrane region" description="Helical" evidence="2">
    <location>
        <begin position="31"/>
        <end position="52"/>
    </location>
</feature>
<sequence length="292" mass="30786">MAYSTPPRSQAESPSFPTPPRRPRRGRGGEIAGKVFLIALVLALGGGALYAVNWLSHPNPPAPPGPTGPPPFEVPPLDVAKDATIPGPAMPPAPAAAAVPKENLQGWVHRVSYYSDIPERVLLAYANADIAYQAKNPACHITWATLAGVGRVESKHGRYGAGSVQANGEESRPIIGPALDGSPGFLAVPDTDQGALDGDTKWDHAVGPMQFTPATWHRWGVRASGDGKPADPQNIDDASMTAARYLCAMGGDLSVPKNWWSAVLTYNNSTAYGQEVFSNADAYGKVSLGKLF</sequence>
<dbReference type="GO" id="GO:0008933">
    <property type="term" value="F:peptidoglycan lytic transglycosylase activity"/>
    <property type="evidence" value="ECO:0007669"/>
    <property type="project" value="TreeGrafter"/>
</dbReference>
<comment type="caution">
    <text evidence="3">The sequence shown here is derived from an EMBL/GenBank/DDBJ whole genome shotgun (WGS) entry which is preliminary data.</text>
</comment>
<dbReference type="SUPFAM" id="SSF53955">
    <property type="entry name" value="Lysozyme-like"/>
    <property type="match status" value="1"/>
</dbReference>
<dbReference type="CDD" id="cd13399">
    <property type="entry name" value="Slt35-like"/>
    <property type="match status" value="1"/>
</dbReference>
<keyword evidence="2" id="KW-0812">Transmembrane</keyword>
<dbReference type="PANTHER" id="PTHR30163:SF8">
    <property type="entry name" value="LYTIC MUREIN TRANSGLYCOSYLASE"/>
    <property type="match status" value="1"/>
</dbReference>
<dbReference type="AlphaFoldDB" id="A0A3E0HBN1"/>
<keyword evidence="2" id="KW-1133">Transmembrane helix</keyword>
<keyword evidence="2" id="KW-0472">Membrane</keyword>
<dbReference type="Proteomes" id="UP000256269">
    <property type="component" value="Unassembled WGS sequence"/>
</dbReference>
<dbReference type="InterPro" id="IPR023346">
    <property type="entry name" value="Lysozyme-like_dom_sf"/>
</dbReference>
<dbReference type="PANTHER" id="PTHR30163">
    <property type="entry name" value="MEMBRANE-BOUND LYTIC MUREIN TRANSGLYCOSYLASE B"/>
    <property type="match status" value="1"/>
</dbReference>